<gene>
    <name evidence="1" type="ORF">V1478_001896</name>
</gene>
<reference evidence="1 2" key="1">
    <citation type="journal article" date="2024" name="Ann. Entomol. Soc. Am.">
        <title>Genomic analyses of the southern and eastern yellowjacket wasps (Hymenoptera: Vespidae) reveal evolutionary signatures of social life.</title>
        <authorList>
            <person name="Catto M.A."/>
            <person name="Caine P.B."/>
            <person name="Orr S.E."/>
            <person name="Hunt B.G."/>
            <person name="Goodisman M.A.D."/>
        </authorList>
    </citation>
    <scope>NUCLEOTIDE SEQUENCE [LARGE SCALE GENOMIC DNA]</scope>
    <source>
        <strain evidence="1">233</strain>
        <tissue evidence="1">Head and thorax</tissue>
    </source>
</reference>
<keyword evidence="2" id="KW-1185">Reference proteome</keyword>
<evidence type="ECO:0000313" key="2">
    <source>
        <dbReference type="Proteomes" id="UP001607302"/>
    </source>
</evidence>
<accession>A0ABD2BYF8</accession>
<evidence type="ECO:0000313" key="1">
    <source>
        <dbReference type="EMBL" id="KAL2737810.1"/>
    </source>
</evidence>
<dbReference type="Proteomes" id="UP001607302">
    <property type="component" value="Unassembled WGS sequence"/>
</dbReference>
<protein>
    <submittedName>
        <fullName evidence="1">Uncharacterized protein</fullName>
    </submittedName>
</protein>
<dbReference type="EMBL" id="JAUDFV010000027">
    <property type="protein sequence ID" value="KAL2737810.1"/>
    <property type="molecule type" value="Genomic_DNA"/>
</dbReference>
<proteinExistence type="predicted"/>
<organism evidence="1 2">
    <name type="scientific">Vespula squamosa</name>
    <name type="common">Southern yellow jacket</name>
    <name type="synonym">Wasp</name>
    <dbReference type="NCBI Taxonomy" id="30214"/>
    <lineage>
        <taxon>Eukaryota</taxon>
        <taxon>Metazoa</taxon>
        <taxon>Ecdysozoa</taxon>
        <taxon>Arthropoda</taxon>
        <taxon>Hexapoda</taxon>
        <taxon>Insecta</taxon>
        <taxon>Pterygota</taxon>
        <taxon>Neoptera</taxon>
        <taxon>Endopterygota</taxon>
        <taxon>Hymenoptera</taxon>
        <taxon>Apocrita</taxon>
        <taxon>Aculeata</taxon>
        <taxon>Vespoidea</taxon>
        <taxon>Vespidae</taxon>
        <taxon>Vespinae</taxon>
        <taxon>Vespula</taxon>
    </lineage>
</organism>
<comment type="caution">
    <text evidence="1">The sequence shown here is derived from an EMBL/GenBank/DDBJ whole genome shotgun (WGS) entry which is preliminary data.</text>
</comment>
<dbReference type="AlphaFoldDB" id="A0ABD2BYF8"/>
<name>A0ABD2BYF8_VESSQ</name>
<sequence length="146" mass="17079">MKQIFLLSSSNKLIMNYAYNNTFNKFGNVKNLRQLSWPPMHQLTPRASMKVPIANSSKAPLPATRESPRPPITSISPVYEHSSLTCRNECYKETILCLVWLAVFAHHRKSLDKLYRYHWNLPRRREKRRKLILGNIKKASENSKQV</sequence>